<proteinExistence type="predicted"/>
<feature type="compositionally biased region" description="Basic and acidic residues" evidence="1">
    <location>
        <begin position="60"/>
        <end position="73"/>
    </location>
</feature>
<dbReference type="VEuPathDB" id="FungiDB:G647_01691"/>
<evidence type="ECO:0000313" key="3">
    <source>
        <dbReference type="Proteomes" id="UP000094526"/>
    </source>
</evidence>
<evidence type="ECO:0000256" key="1">
    <source>
        <dbReference type="SAM" id="MobiDB-lite"/>
    </source>
</evidence>
<dbReference type="Proteomes" id="UP000094526">
    <property type="component" value="Unassembled WGS sequence"/>
</dbReference>
<accession>A0A1C1D0Q1</accession>
<evidence type="ECO:0000313" key="2">
    <source>
        <dbReference type="EMBL" id="OCT54429.1"/>
    </source>
</evidence>
<dbReference type="VEuPathDB" id="FungiDB:CLCR_00994"/>
<comment type="caution">
    <text evidence="2">The sequence shown here is derived from an EMBL/GenBank/DDBJ whole genome shotgun (WGS) entry which is preliminary data.</text>
</comment>
<feature type="compositionally biased region" description="Basic and acidic residues" evidence="1">
    <location>
        <begin position="13"/>
        <end position="24"/>
    </location>
</feature>
<feature type="compositionally biased region" description="Gly residues" evidence="1">
    <location>
        <begin position="45"/>
        <end position="57"/>
    </location>
</feature>
<feature type="compositionally biased region" description="Gly residues" evidence="1">
    <location>
        <begin position="25"/>
        <end position="36"/>
    </location>
</feature>
<dbReference type="AlphaFoldDB" id="A0A1C1D0Q1"/>
<protein>
    <submittedName>
        <fullName evidence="2">Uncharacterized protein</fullName>
    </submittedName>
</protein>
<name>A0A1C1D0Q1_9EURO</name>
<sequence length="99" mass="9264">MSSSGGSAPGEFAHGKVDPHEAGKKGGLASGGGTSGGSDSNTSSSGGGGSGNTGGSQKGEFAHGKVDPSEAGKKGKPKLHPTVTGIIRAVADEVTGGST</sequence>
<keyword evidence="3" id="KW-1185">Reference proteome</keyword>
<organism evidence="2 3">
    <name type="scientific">Cladophialophora carrionii</name>
    <dbReference type="NCBI Taxonomy" id="86049"/>
    <lineage>
        <taxon>Eukaryota</taxon>
        <taxon>Fungi</taxon>
        <taxon>Dikarya</taxon>
        <taxon>Ascomycota</taxon>
        <taxon>Pezizomycotina</taxon>
        <taxon>Eurotiomycetes</taxon>
        <taxon>Chaetothyriomycetidae</taxon>
        <taxon>Chaetothyriales</taxon>
        <taxon>Herpotrichiellaceae</taxon>
        <taxon>Cladophialophora</taxon>
    </lineage>
</organism>
<feature type="region of interest" description="Disordered" evidence="1">
    <location>
        <begin position="1"/>
        <end position="99"/>
    </location>
</feature>
<gene>
    <name evidence="2" type="ORF">CLCR_00994</name>
</gene>
<dbReference type="EMBL" id="LGRB01000004">
    <property type="protein sequence ID" value="OCT54429.1"/>
    <property type="molecule type" value="Genomic_DNA"/>
</dbReference>
<reference evidence="3" key="1">
    <citation type="submission" date="2015-07" db="EMBL/GenBank/DDBJ databases">
        <authorList>
            <person name="Teixeira M.M."/>
            <person name="Souza R.C."/>
            <person name="Almeida L.G."/>
            <person name="Vicente V.A."/>
            <person name="de Hoog S."/>
            <person name="Bocca A.L."/>
            <person name="de Almeida S.R."/>
            <person name="Vasconcelos A.T."/>
            <person name="Felipe M.S."/>
        </authorList>
    </citation>
    <scope>NUCLEOTIDE SEQUENCE [LARGE SCALE GENOMIC DNA]</scope>
    <source>
        <strain evidence="3">KSF</strain>
    </source>
</reference>
<dbReference type="OrthoDB" id="5279375at2759"/>